<evidence type="ECO:0000313" key="2">
    <source>
        <dbReference type="EMBL" id="ETY70979.1"/>
    </source>
</evidence>
<keyword evidence="1" id="KW-0472">Membrane</keyword>
<dbReference type="STRING" id="1435051.BMOU_1842"/>
<reference evidence="2 3" key="1">
    <citation type="journal article" date="2014" name="Genome Announc.">
        <title>The Genome Sequence of Bifidobacterium moukalabense DSM 27321 Highlights the Close Phylogenetic Relatedness with the Bifidobacterium dentium Taxon.</title>
        <authorList>
            <person name="Lugli G.A."/>
            <person name="Duranti S."/>
            <person name="Milani C."/>
            <person name="Turroni F."/>
            <person name="Viappiani A."/>
            <person name="Mangifesta M."/>
            <person name="van Sinderen D."/>
            <person name="Ventura M."/>
        </authorList>
    </citation>
    <scope>NUCLEOTIDE SEQUENCE [LARGE SCALE GENOMIC DNA]</scope>
    <source>
        <strain evidence="2 3">DSM 27321</strain>
    </source>
</reference>
<dbReference type="PATRIC" id="fig|1435051.3.peg.1834"/>
<accession>W4N7G6</accession>
<name>W4N7G6_9BIFI</name>
<gene>
    <name evidence="2" type="ORF">BMOU_1842</name>
</gene>
<dbReference type="RefSeq" id="WP_034876937.1">
    <property type="nucleotide sequence ID" value="NZ_AZMV01000007.1"/>
</dbReference>
<protein>
    <submittedName>
        <fullName evidence="2">Uncharacterized protein</fullName>
    </submittedName>
</protein>
<evidence type="ECO:0000313" key="3">
    <source>
        <dbReference type="Proteomes" id="UP000019155"/>
    </source>
</evidence>
<dbReference type="Proteomes" id="UP000019155">
    <property type="component" value="Unassembled WGS sequence"/>
</dbReference>
<sequence>MPSALSLSLAVVLGLICLAAGLLLGAMPIQNSKMTDPQRRASSLICFIIAIIYIAMLFSGQDLSTWTMLGGIFAGFGIGKIPPIHNALVSRWDFLKPYEPKPKSRQRKRR</sequence>
<dbReference type="AlphaFoldDB" id="W4N7G6"/>
<dbReference type="EMBL" id="AZMV01000007">
    <property type="protein sequence ID" value="ETY70979.1"/>
    <property type="molecule type" value="Genomic_DNA"/>
</dbReference>
<keyword evidence="3" id="KW-1185">Reference proteome</keyword>
<dbReference type="GeneID" id="97501765"/>
<keyword evidence="1" id="KW-0812">Transmembrane</keyword>
<evidence type="ECO:0000256" key="1">
    <source>
        <dbReference type="SAM" id="Phobius"/>
    </source>
</evidence>
<feature type="transmembrane region" description="Helical" evidence="1">
    <location>
        <begin position="6"/>
        <end position="29"/>
    </location>
</feature>
<organism evidence="2 3">
    <name type="scientific">Bifidobacterium moukalabense DSM 27321</name>
    <dbReference type="NCBI Taxonomy" id="1435051"/>
    <lineage>
        <taxon>Bacteria</taxon>
        <taxon>Bacillati</taxon>
        <taxon>Actinomycetota</taxon>
        <taxon>Actinomycetes</taxon>
        <taxon>Bifidobacteriales</taxon>
        <taxon>Bifidobacteriaceae</taxon>
        <taxon>Bifidobacterium</taxon>
    </lineage>
</organism>
<keyword evidence="1" id="KW-1133">Transmembrane helix</keyword>
<dbReference type="eggNOG" id="ENOG5031Y8I">
    <property type="taxonomic scope" value="Bacteria"/>
</dbReference>
<proteinExistence type="predicted"/>
<feature type="transmembrane region" description="Helical" evidence="1">
    <location>
        <begin position="64"/>
        <end position="81"/>
    </location>
</feature>
<feature type="transmembrane region" description="Helical" evidence="1">
    <location>
        <begin position="41"/>
        <end position="58"/>
    </location>
</feature>
<comment type="caution">
    <text evidence="2">The sequence shown here is derived from an EMBL/GenBank/DDBJ whole genome shotgun (WGS) entry which is preliminary data.</text>
</comment>